<dbReference type="SUPFAM" id="SSF58104">
    <property type="entry name" value="Methyl-accepting chemotaxis protein (MCP) signaling domain"/>
    <property type="match status" value="1"/>
</dbReference>
<dbReference type="RefSeq" id="WP_093396014.1">
    <property type="nucleotide sequence ID" value="NZ_LT629736.1"/>
</dbReference>
<keyword evidence="3 8" id="KW-1133">Transmembrane helix</keyword>
<comment type="subcellular location">
    <subcellularLocation>
        <location evidence="1">Membrane</location>
        <topology evidence="1">Multi-pass membrane protein</topology>
    </subcellularLocation>
</comment>
<evidence type="ECO:0000256" key="5">
    <source>
        <dbReference type="ARBA" id="ARBA00023224"/>
    </source>
</evidence>
<dbReference type="Gene3D" id="6.10.340.10">
    <property type="match status" value="1"/>
</dbReference>
<evidence type="ECO:0000256" key="2">
    <source>
        <dbReference type="ARBA" id="ARBA00022692"/>
    </source>
</evidence>
<dbReference type="CDD" id="cd06225">
    <property type="entry name" value="HAMP"/>
    <property type="match status" value="1"/>
</dbReference>
<dbReference type="OrthoDB" id="2489132at2"/>
<sequence length="647" mass="68740">MKRVLTLIIAVCVLGLSFQVLLTLHNMRSLTRTLESEYTASVDFYKATVKAGESLREVSLLGYQLTSARTEADLQNFIARTEAQFLLLGERLDALDAPRWAAFKTLPLSAFLDVKPGQEGEQEQTMGDLLQQIRVNAQGAEGIYQVMRDLSVQRLPLQASLSASLPALGGALVDTLPLAELAANYGRLVEGAVLVAMSDSRYSLRKGLKHVEAGSTGLAELSAEQQTVLTDLQALTASIAADKEQLLASETNPAAFALNFDLALKSIARLEEAVNAMLMTQQAQLIAQADRTVSQLIMAAVAIVALVVLISFALGRSLTRRINQVVVGLSAIAQGSGDLKAALPVRGNDELAALARSFNRIIEKLHGSFVVLEQQVGAVSEQSRQSKAASARASEHMDEQLAEVEQLARAMAEMSDAAGSVAASAESGSATALESEQRAKLGKQVVDQTVASISELSSSFSAVHGVVERLGTYSRDIGAVIDVIQSVSDQTNLLALNAAIEAARAGEQGRGFSVVAEEVRALAARTRRATEQVELTIIALQEATRETVSAMEQAERNRLHSVDSARASGAELDCITEAFRTMTTMNLQIAAAAEQQRRAAADINGNIETIRALAGSTQAHASESQASAEQLAASVEKAMGILGEFAT</sequence>
<keyword evidence="5 7" id="KW-0807">Transducer</keyword>
<feature type="domain" description="HAMP" evidence="10">
    <location>
        <begin position="316"/>
        <end position="370"/>
    </location>
</feature>
<gene>
    <name evidence="11" type="ORF">SAMN05216421_2850</name>
</gene>
<evidence type="ECO:0000313" key="11">
    <source>
        <dbReference type="EMBL" id="SDT08074.1"/>
    </source>
</evidence>
<dbReference type="GO" id="GO:0016020">
    <property type="term" value="C:membrane"/>
    <property type="evidence" value="ECO:0007669"/>
    <property type="project" value="UniProtKB-SubCell"/>
</dbReference>
<dbReference type="InterPro" id="IPR003660">
    <property type="entry name" value="HAMP_dom"/>
</dbReference>
<reference evidence="12" key="1">
    <citation type="submission" date="2016-10" db="EMBL/GenBank/DDBJ databases">
        <authorList>
            <person name="Varghese N."/>
            <person name="Submissions S."/>
        </authorList>
    </citation>
    <scope>NUCLEOTIDE SEQUENCE [LARGE SCALE GENOMIC DNA]</scope>
    <source>
        <strain evidence="12">NRRL B-51270</strain>
    </source>
</reference>
<dbReference type="InterPro" id="IPR004089">
    <property type="entry name" value="MCPsignal_dom"/>
</dbReference>
<dbReference type="AlphaFoldDB" id="A0A1H1XFR4"/>
<dbReference type="PROSITE" id="PS50111">
    <property type="entry name" value="CHEMOTAXIS_TRANSDUC_2"/>
    <property type="match status" value="1"/>
</dbReference>
<evidence type="ECO:0000256" key="4">
    <source>
        <dbReference type="ARBA" id="ARBA00023136"/>
    </source>
</evidence>
<evidence type="ECO:0000256" key="8">
    <source>
        <dbReference type="SAM" id="Phobius"/>
    </source>
</evidence>
<dbReference type="PANTHER" id="PTHR32089">
    <property type="entry name" value="METHYL-ACCEPTING CHEMOTAXIS PROTEIN MCPB"/>
    <property type="match status" value="1"/>
</dbReference>
<evidence type="ECO:0000313" key="12">
    <source>
        <dbReference type="Proteomes" id="UP000243207"/>
    </source>
</evidence>
<dbReference type="PANTHER" id="PTHR32089:SF119">
    <property type="entry name" value="METHYL-ACCEPTING CHEMOTAXIS PROTEIN CTPL"/>
    <property type="match status" value="1"/>
</dbReference>
<dbReference type="GO" id="GO:0006935">
    <property type="term" value="P:chemotaxis"/>
    <property type="evidence" value="ECO:0007669"/>
    <property type="project" value="UniProtKB-ARBA"/>
</dbReference>
<evidence type="ECO:0000259" key="9">
    <source>
        <dbReference type="PROSITE" id="PS50111"/>
    </source>
</evidence>
<dbReference type="PROSITE" id="PS50885">
    <property type="entry name" value="HAMP"/>
    <property type="match status" value="1"/>
</dbReference>
<feature type="domain" description="Methyl-accepting transducer" evidence="9">
    <location>
        <begin position="375"/>
        <end position="611"/>
    </location>
</feature>
<dbReference type="Pfam" id="PF00672">
    <property type="entry name" value="HAMP"/>
    <property type="match status" value="1"/>
</dbReference>
<dbReference type="Pfam" id="PF00015">
    <property type="entry name" value="MCPsignal"/>
    <property type="match status" value="1"/>
</dbReference>
<dbReference type="FunFam" id="1.10.287.950:FF:000001">
    <property type="entry name" value="Methyl-accepting chemotaxis sensory transducer"/>
    <property type="match status" value="1"/>
</dbReference>
<evidence type="ECO:0000256" key="7">
    <source>
        <dbReference type="PROSITE-ProRule" id="PRU00284"/>
    </source>
</evidence>
<dbReference type="EMBL" id="LT629736">
    <property type="protein sequence ID" value="SDT08074.1"/>
    <property type="molecule type" value="Genomic_DNA"/>
</dbReference>
<dbReference type="SMART" id="SM00283">
    <property type="entry name" value="MA"/>
    <property type="match status" value="1"/>
</dbReference>
<dbReference type="GO" id="GO:0007165">
    <property type="term" value="P:signal transduction"/>
    <property type="evidence" value="ECO:0007669"/>
    <property type="project" value="UniProtKB-KW"/>
</dbReference>
<comment type="similarity">
    <text evidence="6">Belongs to the methyl-accepting chemotaxis (MCP) protein family.</text>
</comment>
<organism evidence="11 12">
    <name type="scientific">Halopseudomonas xinjiangensis</name>
    <dbReference type="NCBI Taxonomy" id="487184"/>
    <lineage>
        <taxon>Bacteria</taxon>
        <taxon>Pseudomonadati</taxon>
        <taxon>Pseudomonadota</taxon>
        <taxon>Gammaproteobacteria</taxon>
        <taxon>Pseudomonadales</taxon>
        <taxon>Pseudomonadaceae</taxon>
        <taxon>Halopseudomonas</taxon>
    </lineage>
</organism>
<keyword evidence="2 8" id="KW-0812">Transmembrane</keyword>
<proteinExistence type="inferred from homology"/>
<keyword evidence="4 8" id="KW-0472">Membrane</keyword>
<evidence type="ECO:0000256" key="3">
    <source>
        <dbReference type="ARBA" id="ARBA00022989"/>
    </source>
</evidence>
<feature type="transmembrane region" description="Helical" evidence="8">
    <location>
        <begin position="296"/>
        <end position="314"/>
    </location>
</feature>
<accession>A0A1H1XFR4</accession>
<evidence type="ECO:0000259" key="10">
    <source>
        <dbReference type="PROSITE" id="PS50885"/>
    </source>
</evidence>
<dbReference type="Proteomes" id="UP000243207">
    <property type="component" value="Chromosome I"/>
</dbReference>
<evidence type="ECO:0000256" key="6">
    <source>
        <dbReference type="ARBA" id="ARBA00029447"/>
    </source>
</evidence>
<dbReference type="STRING" id="487184.SAMN05216421_2850"/>
<dbReference type="Gene3D" id="1.10.287.950">
    <property type="entry name" value="Methyl-accepting chemotaxis protein"/>
    <property type="match status" value="1"/>
</dbReference>
<protein>
    <submittedName>
        <fullName evidence="11">Methyl-accepting chemotaxis protein</fullName>
    </submittedName>
</protein>
<evidence type="ECO:0000256" key="1">
    <source>
        <dbReference type="ARBA" id="ARBA00004141"/>
    </source>
</evidence>
<dbReference type="SMART" id="SM00304">
    <property type="entry name" value="HAMP"/>
    <property type="match status" value="1"/>
</dbReference>
<keyword evidence="12" id="KW-1185">Reference proteome</keyword>
<name>A0A1H1XFR4_9GAMM</name>